<dbReference type="SUPFAM" id="SSF52540">
    <property type="entry name" value="P-loop containing nucleoside triphosphate hydrolases"/>
    <property type="match status" value="1"/>
</dbReference>
<dbReference type="eggNOG" id="COG1131">
    <property type="taxonomic scope" value="Bacteria"/>
</dbReference>
<protein>
    <submittedName>
        <fullName evidence="6">ABC transporter related protein</fullName>
    </submittedName>
</protein>
<dbReference type="STRING" id="710696.Intca_0730"/>
<evidence type="ECO:0000256" key="1">
    <source>
        <dbReference type="ARBA" id="ARBA00005417"/>
    </source>
</evidence>
<dbReference type="OrthoDB" id="9804819at2"/>
<feature type="domain" description="ABC transporter" evidence="5">
    <location>
        <begin position="11"/>
        <end position="239"/>
    </location>
</feature>
<keyword evidence="4" id="KW-0067">ATP-binding</keyword>
<accession>E6SB13</accession>
<evidence type="ECO:0000256" key="2">
    <source>
        <dbReference type="ARBA" id="ARBA00022448"/>
    </source>
</evidence>
<organism evidence="6 7">
    <name type="scientific">Intrasporangium calvum (strain ATCC 23552 / DSM 43043 / JCM 3097 / NBRC 12989 / NCIMB 10167 / NRRL B-3866 / 7 KIP)</name>
    <dbReference type="NCBI Taxonomy" id="710696"/>
    <lineage>
        <taxon>Bacteria</taxon>
        <taxon>Bacillati</taxon>
        <taxon>Actinomycetota</taxon>
        <taxon>Actinomycetes</taxon>
        <taxon>Micrococcales</taxon>
        <taxon>Intrasporangiaceae</taxon>
        <taxon>Intrasporangium</taxon>
    </lineage>
</organism>
<keyword evidence="3" id="KW-0547">Nucleotide-binding</keyword>
<dbReference type="InterPro" id="IPR017871">
    <property type="entry name" value="ABC_transporter-like_CS"/>
</dbReference>
<evidence type="ECO:0000313" key="6">
    <source>
        <dbReference type="EMBL" id="ADU47274.1"/>
    </source>
</evidence>
<keyword evidence="2" id="KW-0813">Transport</keyword>
<dbReference type="HOGENOM" id="CLU_000604_1_2_11"/>
<keyword evidence="7" id="KW-1185">Reference proteome</keyword>
<evidence type="ECO:0000259" key="5">
    <source>
        <dbReference type="PROSITE" id="PS50893"/>
    </source>
</evidence>
<dbReference type="GO" id="GO:0005524">
    <property type="term" value="F:ATP binding"/>
    <property type="evidence" value="ECO:0007669"/>
    <property type="project" value="UniProtKB-KW"/>
</dbReference>
<dbReference type="KEGG" id="ica:Intca_0730"/>
<evidence type="ECO:0000313" key="7">
    <source>
        <dbReference type="Proteomes" id="UP000008914"/>
    </source>
</evidence>
<dbReference type="InterPro" id="IPR003593">
    <property type="entry name" value="AAA+_ATPase"/>
</dbReference>
<dbReference type="AlphaFoldDB" id="E6SB13"/>
<dbReference type="PROSITE" id="PS00211">
    <property type="entry name" value="ABC_TRANSPORTER_1"/>
    <property type="match status" value="1"/>
</dbReference>
<dbReference type="Gene3D" id="3.40.50.300">
    <property type="entry name" value="P-loop containing nucleotide triphosphate hydrolases"/>
    <property type="match status" value="1"/>
</dbReference>
<dbReference type="EMBL" id="CP002343">
    <property type="protein sequence ID" value="ADU47274.1"/>
    <property type="molecule type" value="Genomic_DNA"/>
</dbReference>
<dbReference type="InterPro" id="IPR003439">
    <property type="entry name" value="ABC_transporter-like_ATP-bd"/>
</dbReference>
<sequence length="259" mass="27173">MSVTNAQNITVQTIGVGHSYSGRVALTGIDLSLTSGTTALVGVNGAGKSTLLRTLAGAQQPDMGSVRVAGLDPYHRRDRRAALIRVALMPQTATFPGNMTVHEVVSFVGWMRGLASRTAGRRAADVIERVGLATRSADRMKSLSGGMARRVALAQALVSAPDVLLLDEPSTGLDPEQRRAMVLLIRDLDATVLFSSHIIEDVLDVAERVVVLESGRVIFDDALTALAAAGAAAGRCGSGASDLEAGFLRLVSRSRGRES</sequence>
<dbReference type="Pfam" id="PF00005">
    <property type="entry name" value="ABC_tran"/>
    <property type="match status" value="1"/>
</dbReference>
<dbReference type="Proteomes" id="UP000008914">
    <property type="component" value="Chromosome"/>
</dbReference>
<dbReference type="PANTHER" id="PTHR43335:SF2">
    <property type="entry name" value="ABC TRANSPORTER, ATP-BINDING PROTEIN"/>
    <property type="match status" value="1"/>
</dbReference>
<gene>
    <name evidence="6" type="ordered locus">Intca_0730</name>
</gene>
<dbReference type="PANTHER" id="PTHR43335">
    <property type="entry name" value="ABC TRANSPORTER, ATP-BINDING PROTEIN"/>
    <property type="match status" value="1"/>
</dbReference>
<comment type="similarity">
    <text evidence="1">Belongs to the ABC transporter superfamily.</text>
</comment>
<dbReference type="SMART" id="SM00382">
    <property type="entry name" value="AAA"/>
    <property type="match status" value="1"/>
</dbReference>
<name>E6SB13_INTC7</name>
<dbReference type="PROSITE" id="PS50893">
    <property type="entry name" value="ABC_TRANSPORTER_2"/>
    <property type="match status" value="1"/>
</dbReference>
<reference evidence="6 7" key="1">
    <citation type="journal article" date="2010" name="Stand. Genomic Sci.">
        <title>Complete genome sequence of Intrasporangium calvum type strain (7 KIP).</title>
        <authorList>
            <person name="Del Rio T.G."/>
            <person name="Chertkov O."/>
            <person name="Yasawong M."/>
            <person name="Lucas S."/>
            <person name="Deshpande S."/>
            <person name="Cheng J.F."/>
            <person name="Detter C."/>
            <person name="Tapia R."/>
            <person name="Han C."/>
            <person name="Goodwin L."/>
            <person name="Pitluck S."/>
            <person name="Liolios K."/>
            <person name="Ivanova N."/>
            <person name="Mavromatis K."/>
            <person name="Pati A."/>
            <person name="Chen A."/>
            <person name="Palaniappan K."/>
            <person name="Land M."/>
            <person name="Hauser L."/>
            <person name="Chang Y.J."/>
            <person name="Jeffries C.D."/>
            <person name="Rohde M."/>
            <person name="Pukall R."/>
            <person name="Sikorski J."/>
            <person name="Goker M."/>
            <person name="Woyke T."/>
            <person name="Bristow J."/>
            <person name="Eisen J.A."/>
            <person name="Markowitz V."/>
            <person name="Hugenholtz P."/>
            <person name="Kyrpides N.C."/>
            <person name="Klenk H.P."/>
            <person name="Lapidus A."/>
        </authorList>
    </citation>
    <scope>NUCLEOTIDE SEQUENCE [LARGE SCALE GENOMIC DNA]</scope>
    <source>
        <strain evidence="7">ATCC 23552 / DSM 43043 / JCM 3097 / NBRC 12989 / 7 KIP</strain>
    </source>
</reference>
<evidence type="ECO:0000256" key="3">
    <source>
        <dbReference type="ARBA" id="ARBA00022741"/>
    </source>
</evidence>
<dbReference type="InterPro" id="IPR027417">
    <property type="entry name" value="P-loop_NTPase"/>
</dbReference>
<dbReference type="GO" id="GO:0016887">
    <property type="term" value="F:ATP hydrolysis activity"/>
    <property type="evidence" value="ECO:0007669"/>
    <property type="project" value="InterPro"/>
</dbReference>
<evidence type="ECO:0000256" key="4">
    <source>
        <dbReference type="ARBA" id="ARBA00022840"/>
    </source>
</evidence>
<proteinExistence type="inferred from homology"/>
<dbReference type="RefSeq" id="WP_013491594.1">
    <property type="nucleotide sequence ID" value="NC_014830.1"/>
</dbReference>